<dbReference type="STRING" id="497964.CfE428DRAFT_4638"/>
<evidence type="ECO:0000313" key="2">
    <source>
        <dbReference type="Proteomes" id="UP000005824"/>
    </source>
</evidence>
<name>B4D6U8_9BACT</name>
<organism evidence="1 2">
    <name type="scientific">Chthoniobacter flavus Ellin428</name>
    <dbReference type="NCBI Taxonomy" id="497964"/>
    <lineage>
        <taxon>Bacteria</taxon>
        <taxon>Pseudomonadati</taxon>
        <taxon>Verrucomicrobiota</taxon>
        <taxon>Spartobacteria</taxon>
        <taxon>Chthoniobacterales</taxon>
        <taxon>Chthoniobacteraceae</taxon>
        <taxon>Chthoniobacter</taxon>
    </lineage>
</organism>
<dbReference type="InParanoid" id="B4D6U8"/>
<dbReference type="Proteomes" id="UP000005824">
    <property type="component" value="Unassembled WGS sequence"/>
</dbReference>
<evidence type="ECO:0000313" key="1">
    <source>
        <dbReference type="EMBL" id="EDY17899.1"/>
    </source>
</evidence>
<comment type="caution">
    <text evidence="1">The sequence shown here is derived from an EMBL/GenBank/DDBJ whole genome shotgun (WGS) entry which is preliminary data.</text>
</comment>
<reference evidence="1 2" key="1">
    <citation type="journal article" date="2011" name="J. Bacteriol.">
        <title>Genome sequence of Chthoniobacter flavus Ellin428, an aerobic heterotrophic soil bacterium.</title>
        <authorList>
            <person name="Kant R."/>
            <person name="van Passel M.W."/>
            <person name="Palva A."/>
            <person name="Lucas S."/>
            <person name="Lapidus A."/>
            <person name="Glavina Del Rio T."/>
            <person name="Dalin E."/>
            <person name="Tice H."/>
            <person name="Bruce D."/>
            <person name="Goodwin L."/>
            <person name="Pitluck S."/>
            <person name="Larimer F.W."/>
            <person name="Land M.L."/>
            <person name="Hauser L."/>
            <person name="Sangwan P."/>
            <person name="de Vos W.M."/>
            <person name="Janssen P.H."/>
            <person name="Smidt H."/>
        </authorList>
    </citation>
    <scope>NUCLEOTIDE SEQUENCE [LARGE SCALE GENOMIC DNA]</scope>
    <source>
        <strain evidence="1 2">Ellin428</strain>
    </source>
</reference>
<keyword evidence="2" id="KW-1185">Reference proteome</keyword>
<protein>
    <submittedName>
        <fullName evidence="1">Uncharacterized protein</fullName>
    </submittedName>
</protein>
<dbReference type="AlphaFoldDB" id="B4D6U8"/>
<proteinExistence type="predicted"/>
<accession>B4D6U8</accession>
<gene>
    <name evidence="1" type="ORF">CfE428DRAFT_4638</name>
</gene>
<sequence length="59" mass="6068">MAAKLSDKTIVGIGEETVRFAGHSVESPTGDVILGAAFSGGIPFWTGPREEGAFAFAGR</sequence>
<dbReference type="EMBL" id="ABVL01000016">
    <property type="protein sequence ID" value="EDY17899.1"/>
    <property type="molecule type" value="Genomic_DNA"/>
</dbReference>